<organism evidence="1 2">
    <name type="scientific">Scutellospora calospora</name>
    <dbReference type="NCBI Taxonomy" id="85575"/>
    <lineage>
        <taxon>Eukaryota</taxon>
        <taxon>Fungi</taxon>
        <taxon>Fungi incertae sedis</taxon>
        <taxon>Mucoromycota</taxon>
        <taxon>Glomeromycotina</taxon>
        <taxon>Glomeromycetes</taxon>
        <taxon>Diversisporales</taxon>
        <taxon>Gigasporaceae</taxon>
        <taxon>Scutellospora</taxon>
    </lineage>
</organism>
<sequence>MWQKQLRDDETATKGQEFSFHTLLEVYKLIDLTPSEVEELVDEWR</sequence>
<evidence type="ECO:0000313" key="2">
    <source>
        <dbReference type="Proteomes" id="UP000789860"/>
    </source>
</evidence>
<gene>
    <name evidence="1" type="ORF">SCALOS_LOCUS2186</name>
</gene>
<protein>
    <submittedName>
        <fullName evidence="1">1667_t:CDS:1</fullName>
    </submittedName>
</protein>
<evidence type="ECO:0000313" key="1">
    <source>
        <dbReference type="EMBL" id="CAG8475002.1"/>
    </source>
</evidence>
<proteinExistence type="predicted"/>
<dbReference type="EMBL" id="CAJVPM010001848">
    <property type="protein sequence ID" value="CAG8475002.1"/>
    <property type="molecule type" value="Genomic_DNA"/>
</dbReference>
<reference evidence="1" key="1">
    <citation type="submission" date="2021-06" db="EMBL/GenBank/DDBJ databases">
        <authorList>
            <person name="Kallberg Y."/>
            <person name="Tangrot J."/>
            <person name="Rosling A."/>
        </authorList>
    </citation>
    <scope>NUCLEOTIDE SEQUENCE</scope>
    <source>
        <strain evidence="1">AU212A</strain>
    </source>
</reference>
<comment type="caution">
    <text evidence="1">The sequence shown here is derived from an EMBL/GenBank/DDBJ whole genome shotgun (WGS) entry which is preliminary data.</text>
</comment>
<accession>A0ACA9KIC7</accession>
<name>A0ACA9KIC7_9GLOM</name>
<dbReference type="Proteomes" id="UP000789860">
    <property type="component" value="Unassembled WGS sequence"/>
</dbReference>
<keyword evidence="2" id="KW-1185">Reference proteome</keyword>